<keyword evidence="2" id="KW-1185">Reference proteome</keyword>
<evidence type="ECO:0008006" key="3">
    <source>
        <dbReference type="Google" id="ProtNLM"/>
    </source>
</evidence>
<dbReference type="EMBL" id="JAENRR010000002">
    <property type="protein sequence ID" value="MBK3515938.1"/>
    <property type="molecule type" value="Genomic_DNA"/>
</dbReference>
<evidence type="ECO:0000313" key="1">
    <source>
        <dbReference type="EMBL" id="MBK3515938.1"/>
    </source>
</evidence>
<organism evidence="1 2">
    <name type="scientific">Carboxylicivirga marina</name>
    <dbReference type="NCBI Taxonomy" id="2800988"/>
    <lineage>
        <taxon>Bacteria</taxon>
        <taxon>Pseudomonadati</taxon>
        <taxon>Bacteroidota</taxon>
        <taxon>Bacteroidia</taxon>
        <taxon>Marinilabiliales</taxon>
        <taxon>Marinilabiliaceae</taxon>
        <taxon>Carboxylicivirga</taxon>
    </lineage>
</organism>
<dbReference type="Proteomes" id="UP000605676">
    <property type="component" value="Unassembled WGS sequence"/>
</dbReference>
<gene>
    <name evidence="1" type="ORF">JIV24_01210</name>
</gene>
<proteinExistence type="predicted"/>
<accession>A0ABS1HF66</accession>
<reference evidence="1 2" key="1">
    <citation type="submission" date="2021-01" db="EMBL/GenBank/DDBJ databases">
        <title>Carboxyliciviraga sp.nov., isolated from coastal sediments.</title>
        <authorList>
            <person name="Lu D."/>
            <person name="Zhang T."/>
        </authorList>
    </citation>
    <scope>NUCLEOTIDE SEQUENCE [LARGE SCALE GENOMIC DNA]</scope>
    <source>
        <strain evidence="1 2">N1Y132</strain>
    </source>
</reference>
<dbReference type="RefSeq" id="WP_200463170.1">
    <property type="nucleotide sequence ID" value="NZ_JAENRR010000002.1"/>
</dbReference>
<evidence type="ECO:0000313" key="2">
    <source>
        <dbReference type="Proteomes" id="UP000605676"/>
    </source>
</evidence>
<sequence length="173" mass="18715">MKNLLKLSLGLLVCVALFSCSKDEDEKPSVNSVQLGEESFNVNGAVLQGIFVGEESIANISLINASAEQTKTLTISIEPSSEETIPGTYSYPLADGDMVMDNFLTNYTVFEGEGESEMAIESTSLESGTVTVTHNGGDNYSVVMDLTMEDETVFSGEYTGKFFVQIQSVEMPF</sequence>
<protein>
    <recommendedName>
        <fullName evidence="3">Lipocalin-like domain-containing protein</fullName>
    </recommendedName>
</protein>
<dbReference type="PROSITE" id="PS51257">
    <property type="entry name" value="PROKAR_LIPOPROTEIN"/>
    <property type="match status" value="1"/>
</dbReference>
<name>A0ABS1HF66_9BACT</name>
<comment type="caution">
    <text evidence="1">The sequence shown here is derived from an EMBL/GenBank/DDBJ whole genome shotgun (WGS) entry which is preliminary data.</text>
</comment>